<accession>A0AAN5D448</accession>
<proteinExistence type="predicted"/>
<dbReference type="Proteomes" id="UP001328107">
    <property type="component" value="Unassembled WGS sequence"/>
</dbReference>
<sequence length="76" mass="8442">MPTGRIGEGWRWVKADDENSSDEELVGIQEKGGERERRYPAHGCYAISASAQFTRMHPIAHLIECPSTPSDPSSLE</sequence>
<gene>
    <name evidence="1" type="ORF">PMAYCL1PPCAC_26706</name>
</gene>
<comment type="caution">
    <text evidence="1">The sequence shown here is derived from an EMBL/GenBank/DDBJ whole genome shotgun (WGS) entry which is preliminary data.</text>
</comment>
<evidence type="ECO:0000313" key="1">
    <source>
        <dbReference type="EMBL" id="GMR56511.1"/>
    </source>
</evidence>
<evidence type="ECO:0000313" key="2">
    <source>
        <dbReference type="Proteomes" id="UP001328107"/>
    </source>
</evidence>
<dbReference type="AlphaFoldDB" id="A0AAN5D448"/>
<name>A0AAN5D448_9BILA</name>
<reference evidence="2" key="1">
    <citation type="submission" date="2022-10" db="EMBL/GenBank/DDBJ databases">
        <title>Genome assembly of Pristionchus species.</title>
        <authorList>
            <person name="Yoshida K."/>
            <person name="Sommer R.J."/>
        </authorList>
    </citation>
    <scope>NUCLEOTIDE SEQUENCE [LARGE SCALE GENOMIC DNA]</scope>
    <source>
        <strain evidence="2">RS5460</strain>
    </source>
</reference>
<keyword evidence="2" id="KW-1185">Reference proteome</keyword>
<protein>
    <submittedName>
        <fullName evidence="1">Uncharacterized protein</fullName>
    </submittedName>
</protein>
<organism evidence="1 2">
    <name type="scientific">Pristionchus mayeri</name>
    <dbReference type="NCBI Taxonomy" id="1317129"/>
    <lineage>
        <taxon>Eukaryota</taxon>
        <taxon>Metazoa</taxon>
        <taxon>Ecdysozoa</taxon>
        <taxon>Nematoda</taxon>
        <taxon>Chromadorea</taxon>
        <taxon>Rhabditida</taxon>
        <taxon>Rhabditina</taxon>
        <taxon>Diplogasteromorpha</taxon>
        <taxon>Diplogasteroidea</taxon>
        <taxon>Neodiplogasteridae</taxon>
        <taxon>Pristionchus</taxon>
    </lineage>
</organism>
<dbReference type="EMBL" id="BTRK01000006">
    <property type="protein sequence ID" value="GMR56511.1"/>
    <property type="molecule type" value="Genomic_DNA"/>
</dbReference>